<name>A0AA90H243_9ACTN</name>
<dbReference type="SMART" id="SM00382">
    <property type="entry name" value="AAA"/>
    <property type="match status" value="1"/>
</dbReference>
<evidence type="ECO:0000313" key="6">
    <source>
        <dbReference type="EMBL" id="MDI5967640.1"/>
    </source>
</evidence>
<evidence type="ECO:0000313" key="7">
    <source>
        <dbReference type="EMBL" id="MDI5971979.1"/>
    </source>
</evidence>
<dbReference type="AlphaFoldDB" id="A0AA90H243"/>
<evidence type="ECO:0000256" key="2">
    <source>
        <dbReference type="ARBA" id="ARBA00022741"/>
    </source>
</evidence>
<keyword evidence="2" id="KW-0547">Nucleotide-binding</keyword>
<dbReference type="GO" id="GO:0016887">
    <property type="term" value="F:ATP hydrolysis activity"/>
    <property type="evidence" value="ECO:0007669"/>
    <property type="project" value="InterPro"/>
</dbReference>
<dbReference type="Proteomes" id="UP001156398">
    <property type="component" value="Unassembled WGS sequence"/>
</dbReference>
<accession>A0AA90H243</accession>
<evidence type="ECO:0000256" key="4">
    <source>
        <dbReference type="ARBA" id="ARBA00022967"/>
    </source>
</evidence>
<dbReference type="InterPro" id="IPR003593">
    <property type="entry name" value="AAA+_ATPase"/>
</dbReference>
<dbReference type="EMBL" id="JAAGKO020000106">
    <property type="protein sequence ID" value="MDI5967640.1"/>
    <property type="molecule type" value="Genomic_DNA"/>
</dbReference>
<feature type="domain" description="ABC transporter" evidence="5">
    <location>
        <begin position="17"/>
        <end position="255"/>
    </location>
</feature>
<reference evidence="7 8" key="1">
    <citation type="submission" date="2023-05" db="EMBL/GenBank/DDBJ databases">
        <title>Streptantibioticus silvisoli sp. nov., acidotolerant actinomycetes 1 from pine litter.</title>
        <authorList>
            <person name="Swiecimska M."/>
            <person name="Golinska P."/>
            <person name="Sangal V."/>
            <person name="Wachnowicz B."/>
            <person name="Goodfellow M."/>
        </authorList>
    </citation>
    <scope>NUCLEOTIDE SEQUENCE</scope>
    <source>
        <strain evidence="7">SL13</strain>
        <strain evidence="6 8">SL54</strain>
    </source>
</reference>
<organism evidence="7">
    <name type="scientific">Streptantibioticus silvisoli</name>
    <dbReference type="NCBI Taxonomy" id="2705255"/>
    <lineage>
        <taxon>Bacteria</taxon>
        <taxon>Bacillati</taxon>
        <taxon>Actinomycetota</taxon>
        <taxon>Actinomycetes</taxon>
        <taxon>Kitasatosporales</taxon>
        <taxon>Streptomycetaceae</taxon>
        <taxon>Streptantibioticus</taxon>
    </lineage>
</organism>
<evidence type="ECO:0000256" key="1">
    <source>
        <dbReference type="ARBA" id="ARBA00022448"/>
    </source>
</evidence>
<dbReference type="InterPro" id="IPR003439">
    <property type="entry name" value="ABC_transporter-like_ATP-bd"/>
</dbReference>
<dbReference type="InterPro" id="IPR027417">
    <property type="entry name" value="P-loop_NTPase"/>
</dbReference>
<evidence type="ECO:0000259" key="5">
    <source>
        <dbReference type="PROSITE" id="PS50893"/>
    </source>
</evidence>
<dbReference type="GO" id="GO:0005524">
    <property type="term" value="F:ATP binding"/>
    <property type="evidence" value="ECO:0007669"/>
    <property type="project" value="UniProtKB-KW"/>
</dbReference>
<dbReference type="InterPro" id="IPR017871">
    <property type="entry name" value="ABC_transporter-like_CS"/>
</dbReference>
<dbReference type="Gene3D" id="3.40.50.300">
    <property type="entry name" value="P-loop containing nucleotide triphosphate hydrolases"/>
    <property type="match status" value="1"/>
</dbReference>
<keyword evidence="8" id="KW-1185">Reference proteome</keyword>
<dbReference type="PROSITE" id="PS00211">
    <property type="entry name" value="ABC_TRANSPORTER_1"/>
    <property type="match status" value="1"/>
</dbReference>
<dbReference type="PROSITE" id="PS50893">
    <property type="entry name" value="ABC_TRANSPORTER_2"/>
    <property type="match status" value="1"/>
</dbReference>
<keyword evidence="1" id="KW-0813">Transport</keyword>
<dbReference type="PANTHER" id="PTHR42794">
    <property type="entry name" value="HEMIN IMPORT ATP-BINDING PROTEIN HMUV"/>
    <property type="match status" value="1"/>
</dbReference>
<protein>
    <submittedName>
        <fullName evidence="7">ATP-binding cassette domain-containing protein</fullName>
    </submittedName>
</protein>
<evidence type="ECO:0000256" key="3">
    <source>
        <dbReference type="ARBA" id="ARBA00022840"/>
    </source>
</evidence>
<gene>
    <name evidence="6" type="ORF">POF43_033800</name>
    <name evidence="7" type="ORF">POF50_022015</name>
</gene>
<dbReference type="RefSeq" id="WP_271316982.1">
    <property type="nucleotide sequence ID" value="NZ_JAAGKO020000106.1"/>
</dbReference>
<sequence>MDDANTEPRTHRAVVELAGVGVHRYTTGQVILDGIDWAVRAGEHWALLGANGAGKTSLLRLIGAMGHPTVGTVEVLGERLGRVDVRELRARIGLVSTAQPVPLRETAHTVVLTGATGTVQPLWKNYDAATRERAALLLAEMECEELADRPFGVCSGGQKARVLLARALMSDPALLLLDEPFNALDLPSREDLIDAMWRLAAGRPDLATITVTHHLEELSPAIGHVMLLRGGRALARGPAGEVLTGDRLTECFGRPIEVTRHDGRWLARSGRAEQAGPFASRG</sequence>
<keyword evidence="3 7" id="KW-0067">ATP-binding</keyword>
<evidence type="ECO:0000313" key="8">
    <source>
        <dbReference type="Proteomes" id="UP001156398"/>
    </source>
</evidence>
<keyword evidence="4" id="KW-1278">Translocase</keyword>
<dbReference type="SUPFAM" id="SSF52540">
    <property type="entry name" value="P-loop containing nucleoside triphosphate hydrolases"/>
    <property type="match status" value="1"/>
</dbReference>
<comment type="caution">
    <text evidence="7">The sequence shown here is derived from an EMBL/GenBank/DDBJ whole genome shotgun (WGS) entry which is preliminary data.</text>
</comment>
<dbReference type="Pfam" id="PF00005">
    <property type="entry name" value="ABC_tran"/>
    <property type="match status" value="1"/>
</dbReference>
<dbReference type="EMBL" id="JABXJJ020000027">
    <property type="protein sequence ID" value="MDI5971979.1"/>
    <property type="molecule type" value="Genomic_DNA"/>
</dbReference>
<dbReference type="PANTHER" id="PTHR42794:SF1">
    <property type="entry name" value="HEMIN IMPORT ATP-BINDING PROTEIN HMUV"/>
    <property type="match status" value="1"/>
</dbReference>
<proteinExistence type="predicted"/>